<feature type="transmembrane region" description="Helical" evidence="6">
    <location>
        <begin position="16"/>
        <end position="37"/>
    </location>
</feature>
<reference evidence="9" key="1">
    <citation type="submission" date="2019-09" db="EMBL/GenBank/DDBJ databases">
        <title>Mumia zhuanghuii sp. nov. isolated from the intestinal contents of plateau pika (Ochotona curzoniae) in the Qinghai-Tibet plateau of China.</title>
        <authorList>
            <person name="Tian Z."/>
        </authorList>
    </citation>
    <scope>NUCLEOTIDE SEQUENCE [LARGE SCALE GENOMIC DNA]</scope>
    <source>
        <strain evidence="9">DSM 25564</strain>
    </source>
</reference>
<feature type="transmembrane region" description="Helical" evidence="6">
    <location>
        <begin position="75"/>
        <end position="94"/>
    </location>
</feature>
<name>A0A5J5IP48_9MICO</name>
<evidence type="ECO:0000313" key="8">
    <source>
        <dbReference type="EMBL" id="KAA9084165.1"/>
    </source>
</evidence>
<dbReference type="Proteomes" id="UP000327039">
    <property type="component" value="Unassembled WGS sequence"/>
</dbReference>
<dbReference type="GO" id="GO:0016020">
    <property type="term" value="C:membrane"/>
    <property type="evidence" value="ECO:0007669"/>
    <property type="project" value="UniProtKB-SubCell"/>
</dbReference>
<evidence type="ECO:0000256" key="5">
    <source>
        <dbReference type="ARBA" id="ARBA00023136"/>
    </source>
</evidence>
<dbReference type="EMBL" id="VYRZ01000004">
    <property type="protein sequence ID" value="KAA9084165.1"/>
    <property type="molecule type" value="Genomic_DNA"/>
</dbReference>
<dbReference type="Pfam" id="PF00892">
    <property type="entry name" value="EamA"/>
    <property type="match status" value="1"/>
</dbReference>
<keyword evidence="9" id="KW-1185">Reference proteome</keyword>
<accession>A0A5J5IP48</accession>
<gene>
    <name evidence="8" type="ORF">F6B42_14120</name>
</gene>
<feature type="transmembrane region" description="Helical" evidence="6">
    <location>
        <begin position="124"/>
        <end position="142"/>
    </location>
</feature>
<evidence type="ECO:0000256" key="2">
    <source>
        <dbReference type="ARBA" id="ARBA00007362"/>
    </source>
</evidence>
<evidence type="ECO:0000256" key="4">
    <source>
        <dbReference type="ARBA" id="ARBA00022989"/>
    </source>
</evidence>
<keyword evidence="4 6" id="KW-1133">Transmembrane helix</keyword>
<keyword evidence="3 6" id="KW-0812">Transmembrane</keyword>
<dbReference type="PANTHER" id="PTHR32322:SF2">
    <property type="entry name" value="EAMA DOMAIN-CONTAINING PROTEIN"/>
    <property type="match status" value="1"/>
</dbReference>
<dbReference type="PANTHER" id="PTHR32322">
    <property type="entry name" value="INNER MEMBRANE TRANSPORTER"/>
    <property type="match status" value="1"/>
</dbReference>
<comment type="caution">
    <text evidence="8">The sequence shown here is derived from an EMBL/GenBank/DDBJ whole genome shotgun (WGS) entry which is preliminary data.</text>
</comment>
<dbReference type="InterPro" id="IPR037185">
    <property type="entry name" value="EmrE-like"/>
</dbReference>
<feature type="transmembrane region" description="Helical" evidence="6">
    <location>
        <begin position="49"/>
        <end position="69"/>
    </location>
</feature>
<evidence type="ECO:0000313" key="9">
    <source>
        <dbReference type="Proteomes" id="UP000327039"/>
    </source>
</evidence>
<evidence type="ECO:0000256" key="3">
    <source>
        <dbReference type="ARBA" id="ARBA00022692"/>
    </source>
</evidence>
<dbReference type="InterPro" id="IPR050638">
    <property type="entry name" value="AA-Vitamin_Transporters"/>
</dbReference>
<evidence type="ECO:0000259" key="7">
    <source>
        <dbReference type="Pfam" id="PF00892"/>
    </source>
</evidence>
<sequence length="274" mass="27814">MCQEVGASLAVTLFPAVGPIGMVALRLVFSAIVLLALVRPGLRGRTPIAWRTVAGFGLVLGGMNVFFYLSLERLPLGAAVTIEILGPLTLSVLAGRRWLSALWAGIALVGVLLLGGGLADLDPLGVVFAVAAAALWAGYILFSQSTGRHFAGVSGLALATALAALITAPIALVVVERTALFDPRILVAGFAIAVLSSTIPYALELTALRRMSASAFAILLALAPAIAAGAGFVLLGQTLSPLSLIGIVCVVVASAGAVRTGARVPRPALPPPIS</sequence>
<proteinExistence type="inferred from homology"/>
<dbReference type="OrthoDB" id="9815120at2"/>
<comment type="subcellular location">
    <subcellularLocation>
        <location evidence="1">Membrane</location>
        <topology evidence="1">Multi-pass membrane protein</topology>
    </subcellularLocation>
</comment>
<dbReference type="SUPFAM" id="SSF103481">
    <property type="entry name" value="Multidrug resistance efflux transporter EmrE"/>
    <property type="match status" value="1"/>
</dbReference>
<evidence type="ECO:0000256" key="6">
    <source>
        <dbReference type="SAM" id="Phobius"/>
    </source>
</evidence>
<comment type="similarity">
    <text evidence="2">Belongs to the EamA transporter family.</text>
</comment>
<keyword evidence="5 6" id="KW-0472">Membrane</keyword>
<organism evidence="8 9">
    <name type="scientific">Microbacterium radiodurans</name>
    <dbReference type="NCBI Taxonomy" id="661398"/>
    <lineage>
        <taxon>Bacteria</taxon>
        <taxon>Bacillati</taxon>
        <taxon>Actinomycetota</taxon>
        <taxon>Actinomycetes</taxon>
        <taxon>Micrococcales</taxon>
        <taxon>Microbacteriaceae</taxon>
        <taxon>Microbacterium</taxon>
    </lineage>
</organism>
<feature type="transmembrane region" description="Helical" evidence="6">
    <location>
        <begin position="215"/>
        <end position="235"/>
    </location>
</feature>
<protein>
    <submittedName>
        <fullName evidence="8">EamA family transporter</fullName>
    </submittedName>
</protein>
<dbReference type="InterPro" id="IPR000620">
    <property type="entry name" value="EamA_dom"/>
</dbReference>
<dbReference type="AlphaFoldDB" id="A0A5J5IP48"/>
<feature type="transmembrane region" description="Helical" evidence="6">
    <location>
        <begin position="101"/>
        <end position="118"/>
    </location>
</feature>
<evidence type="ECO:0000256" key="1">
    <source>
        <dbReference type="ARBA" id="ARBA00004141"/>
    </source>
</evidence>
<feature type="domain" description="EamA" evidence="7">
    <location>
        <begin position="124"/>
        <end position="255"/>
    </location>
</feature>
<feature type="transmembrane region" description="Helical" evidence="6">
    <location>
        <begin position="241"/>
        <end position="258"/>
    </location>
</feature>
<feature type="transmembrane region" description="Helical" evidence="6">
    <location>
        <begin position="149"/>
        <end position="173"/>
    </location>
</feature>
<feature type="transmembrane region" description="Helical" evidence="6">
    <location>
        <begin position="185"/>
        <end position="203"/>
    </location>
</feature>